<feature type="domain" description="ABC transporter" evidence="1">
    <location>
        <begin position="2"/>
        <end position="90"/>
    </location>
</feature>
<evidence type="ECO:0000313" key="3">
    <source>
        <dbReference type="Proteomes" id="UP000830115"/>
    </source>
</evidence>
<keyword evidence="2" id="KW-0067">ATP-binding</keyword>
<name>A0ABY4MGR9_9ACTN</name>
<dbReference type="Gene3D" id="3.40.50.300">
    <property type="entry name" value="P-loop containing nucleotide triphosphate hydrolases"/>
    <property type="match status" value="1"/>
</dbReference>
<keyword evidence="2" id="KW-0547">Nucleotide-binding</keyword>
<proteinExistence type="predicted"/>
<gene>
    <name evidence="2" type="ORF">K9S39_29980</name>
</gene>
<organism evidence="2 3">
    <name type="scientific">Streptomyces halobius</name>
    <dbReference type="NCBI Taxonomy" id="2879846"/>
    <lineage>
        <taxon>Bacteria</taxon>
        <taxon>Bacillati</taxon>
        <taxon>Actinomycetota</taxon>
        <taxon>Actinomycetes</taxon>
        <taxon>Kitasatosporales</taxon>
        <taxon>Streptomycetaceae</taxon>
        <taxon>Streptomyces</taxon>
    </lineage>
</organism>
<dbReference type="InterPro" id="IPR003439">
    <property type="entry name" value="ABC_transporter-like_ATP-bd"/>
</dbReference>
<dbReference type="Proteomes" id="UP000830115">
    <property type="component" value="Chromosome"/>
</dbReference>
<evidence type="ECO:0000259" key="1">
    <source>
        <dbReference type="Pfam" id="PF00005"/>
    </source>
</evidence>
<dbReference type="EMBL" id="CP086322">
    <property type="protein sequence ID" value="UQA95521.1"/>
    <property type="molecule type" value="Genomic_DNA"/>
</dbReference>
<keyword evidence="3" id="KW-1185">Reference proteome</keyword>
<dbReference type="GO" id="GO:0005524">
    <property type="term" value="F:ATP binding"/>
    <property type="evidence" value="ECO:0007669"/>
    <property type="project" value="UniProtKB-KW"/>
</dbReference>
<dbReference type="InterPro" id="IPR027417">
    <property type="entry name" value="P-loop_NTPase"/>
</dbReference>
<reference evidence="2" key="1">
    <citation type="submission" date="2021-10" db="EMBL/GenBank/DDBJ databases">
        <title>Streptomyces nigrumlapis sp.nov.,an antimicrobial producing actinobacterium isolated from Black Gobi rocks.</title>
        <authorList>
            <person name="Wen Y."/>
            <person name="Zhang W."/>
            <person name="Liu X.G."/>
        </authorList>
    </citation>
    <scope>NUCLEOTIDE SEQUENCE</scope>
    <source>
        <strain evidence="2">ST13-2-2</strain>
    </source>
</reference>
<protein>
    <submittedName>
        <fullName evidence="2">ATP-binding cassette domain-containing protein</fullName>
    </submittedName>
</protein>
<dbReference type="Pfam" id="PF00005">
    <property type="entry name" value="ABC_tran"/>
    <property type="match status" value="1"/>
</dbReference>
<dbReference type="SUPFAM" id="SSF52540">
    <property type="entry name" value="P-loop containing nucleoside triphosphate hydrolases"/>
    <property type="match status" value="1"/>
</dbReference>
<accession>A0ABY4MGR9</accession>
<evidence type="ECO:0000313" key="2">
    <source>
        <dbReference type="EMBL" id="UQA95521.1"/>
    </source>
</evidence>
<sequence length="102" mass="11756">MLSLTASMQRPDEGIVSYGNQATTRRTDVKTYRRHVSWLPQHVECVPGLTAREQVSYVGWLKGMRRSEAWEAPRRCCRRELSRGQRHLLAAAGKREGAPHRR</sequence>